<feature type="compositionally biased region" description="Low complexity" evidence="1">
    <location>
        <begin position="435"/>
        <end position="447"/>
    </location>
</feature>
<proteinExistence type="predicted"/>
<accession>A0ABQ8UN27</accession>
<name>A0ABQ8UN27_9EUKA</name>
<keyword evidence="3" id="KW-1185">Reference proteome</keyword>
<feature type="region of interest" description="Disordered" evidence="1">
    <location>
        <begin position="415"/>
        <end position="486"/>
    </location>
</feature>
<protein>
    <submittedName>
        <fullName evidence="2">Uncharacterized protein</fullName>
    </submittedName>
</protein>
<reference evidence="2" key="1">
    <citation type="journal article" date="2022" name="bioRxiv">
        <title>Genomics of Preaxostyla Flagellates Illuminates Evolutionary Transitions and the Path Towards Mitochondrial Loss.</title>
        <authorList>
            <person name="Novak L.V.F."/>
            <person name="Treitli S.C."/>
            <person name="Pyrih J."/>
            <person name="Halakuc P."/>
            <person name="Pipaliya S.V."/>
            <person name="Vacek V."/>
            <person name="Brzon O."/>
            <person name="Soukal P."/>
            <person name="Eme L."/>
            <person name="Dacks J.B."/>
            <person name="Karnkowska A."/>
            <person name="Elias M."/>
            <person name="Hampl V."/>
        </authorList>
    </citation>
    <scope>NUCLEOTIDE SEQUENCE</scope>
    <source>
        <strain evidence="2">RCP-MX</strain>
    </source>
</reference>
<feature type="compositionally biased region" description="Polar residues" evidence="1">
    <location>
        <begin position="252"/>
        <end position="263"/>
    </location>
</feature>
<comment type="caution">
    <text evidence="2">The sequence shown here is derived from an EMBL/GenBank/DDBJ whole genome shotgun (WGS) entry which is preliminary data.</text>
</comment>
<feature type="region of interest" description="Disordered" evidence="1">
    <location>
        <begin position="168"/>
        <end position="269"/>
    </location>
</feature>
<evidence type="ECO:0000313" key="2">
    <source>
        <dbReference type="EMBL" id="KAJ4458145.1"/>
    </source>
</evidence>
<evidence type="ECO:0000313" key="3">
    <source>
        <dbReference type="Proteomes" id="UP001141327"/>
    </source>
</evidence>
<dbReference type="PANTHER" id="PTHR37028">
    <property type="entry name" value="UNNAMED PRODUCT-RELATED"/>
    <property type="match status" value="1"/>
</dbReference>
<feature type="compositionally biased region" description="Low complexity" evidence="1">
    <location>
        <begin position="461"/>
        <end position="482"/>
    </location>
</feature>
<dbReference type="PANTHER" id="PTHR37028:SF4">
    <property type="entry name" value="ALMS MOTIF DOMAIN-CONTAINING PROTEIN"/>
    <property type="match status" value="1"/>
</dbReference>
<organism evidence="2 3">
    <name type="scientific">Paratrimastix pyriformis</name>
    <dbReference type="NCBI Taxonomy" id="342808"/>
    <lineage>
        <taxon>Eukaryota</taxon>
        <taxon>Metamonada</taxon>
        <taxon>Preaxostyla</taxon>
        <taxon>Paratrimastigidae</taxon>
        <taxon>Paratrimastix</taxon>
    </lineage>
</organism>
<evidence type="ECO:0000256" key="1">
    <source>
        <dbReference type="SAM" id="MobiDB-lite"/>
    </source>
</evidence>
<dbReference type="EMBL" id="JAPMOS010000034">
    <property type="protein sequence ID" value="KAJ4458145.1"/>
    <property type="molecule type" value="Genomic_DNA"/>
</dbReference>
<feature type="compositionally biased region" description="Low complexity" evidence="1">
    <location>
        <begin position="186"/>
        <end position="226"/>
    </location>
</feature>
<feature type="compositionally biased region" description="Low complexity" evidence="1">
    <location>
        <begin position="46"/>
        <end position="59"/>
    </location>
</feature>
<dbReference type="Proteomes" id="UP001141327">
    <property type="component" value="Unassembled WGS sequence"/>
</dbReference>
<gene>
    <name evidence="2" type="ORF">PAPYR_6267</name>
</gene>
<sequence length="571" mass="63035">MKNKGEELYERGIILQRLRQQVIDEAAKKKQEEEAKLMTGKPHINPSPTAATAPPSTQSFEEHQRNWLHKKQLWLEAERKKLEEEAAKKIAPRKLVNKTSEKILAHRHYANPVQSWEKSFVSFMEKRQDPKPEPNFRPHINAYSSSLYRETPVSERLFQLAREKQLRAAAAGAPSTTRPATAGAVSTTRRQTSQSRSPHSGSRSPRSGSSSYSSSGSVSTSGGSPPADGARARHPQQGEAQNRSPAGMPISAGQTPRSSTASQRGRGAVSRRVEELFELASLQEMRRQQAILEDQQAMPFRPRIDPHSERIARQLHRVPLHAQTPARPSPTHEKPGAAVIISPFPPPIHRFHPSNPINLQPQPGAAVISPRRLQDFISRNLGVLQVTEEKRRRLQEMIDAQERQDCTFRPRVLHPVLPSKGFTDPSSGMPPPTPTSTSAAATRTGTGPDDDYDAMPVRDGTAPTANPDTNINTNNNHSNPSAETPSLVAGQRMYQKAVASRRALARRRQAEQERQLEAELKECTFTPATSTNCAALPAAAAAPPQRIAIAELLEFFGAKLRQFPAGSISRQ</sequence>
<feature type="region of interest" description="Disordered" evidence="1">
    <location>
        <begin position="31"/>
        <end position="61"/>
    </location>
</feature>